<dbReference type="PANTHER" id="PTHR43792">
    <property type="entry name" value="GNAT FAMILY, PUTATIVE (AFU_ORTHOLOGUE AFUA_3G00765)-RELATED-RELATED"/>
    <property type="match status" value="1"/>
</dbReference>
<dbReference type="SUPFAM" id="SSF55729">
    <property type="entry name" value="Acyl-CoA N-acyltransferases (Nat)"/>
    <property type="match status" value="1"/>
</dbReference>
<dbReference type="InterPro" id="IPR000182">
    <property type="entry name" value="GNAT_dom"/>
</dbReference>
<dbReference type="InterPro" id="IPR051531">
    <property type="entry name" value="N-acetyltransferase"/>
</dbReference>
<evidence type="ECO:0000259" key="1">
    <source>
        <dbReference type="PROSITE" id="PS51186"/>
    </source>
</evidence>
<proteinExistence type="predicted"/>
<name>A0ABP8K0Q0_9MICO</name>
<dbReference type="Pfam" id="PF13302">
    <property type="entry name" value="Acetyltransf_3"/>
    <property type="match status" value="1"/>
</dbReference>
<gene>
    <name evidence="2" type="ORF">GCM10023168_05360</name>
</gene>
<organism evidence="2 3">
    <name type="scientific">Fodinibacter luteus</name>
    <dbReference type="NCBI Taxonomy" id="552064"/>
    <lineage>
        <taxon>Bacteria</taxon>
        <taxon>Bacillati</taxon>
        <taxon>Actinomycetota</taxon>
        <taxon>Actinomycetes</taxon>
        <taxon>Micrococcales</taxon>
        <taxon>Intrasporangiaceae</taxon>
        <taxon>Fodinibacter (ex Wang et al. 2009)</taxon>
    </lineage>
</organism>
<dbReference type="RefSeq" id="WP_345201979.1">
    <property type="nucleotide sequence ID" value="NZ_BAABGM010000003.1"/>
</dbReference>
<dbReference type="EMBL" id="BAABGM010000003">
    <property type="protein sequence ID" value="GAA4398860.1"/>
    <property type="molecule type" value="Genomic_DNA"/>
</dbReference>
<dbReference type="PROSITE" id="PS51186">
    <property type="entry name" value="GNAT"/>
    <property type="match status" value="1"/>
</dbReference>
<sequence length="177" mass="20050">MELVSERLVLRPASESDLDFYVEMRNRPEILAHPDQEPKPRSLVDRQLRGWIDRWQQHGFGTWTVFDRESDERQGRVELDPMGAGWAGISPGEIEVGLIVHPTYWNRGIATEAAGLVAVDCFTRAGLIRLVALTTSDNKASLRTLEKLGMRRRGESQHVSNATTYEVFELARPAPRP</sequence>
<dbReference type="InterPro" id="IPR016181">
    <property type="entry name" value="Acyl_CoA_acyltransferase"/>
</dbReference>
<reference evidence="3" key="1">
    <citation type="journal article" date="2019" name="Int. J. Syst. Evol. Microbiol.">
        <title>The Global Catalogue of Microorganisms (GCM) 10K type strain sequencing project: providing services to taxonomists for standard genome sequencing and annotation.</title>
        <authorList>
            <consortium name="The Broad Institute Genomics Platform"/>
            <consortium name="The Broad Institute Genome Sequencing Center for Infectious Disease"/>
            <person name="Wu L."/>
            <person name="Ma J."/>
        </authorList>
    </citation>
    <scope>NUCLEOTIDE SEQUENCE [LARGE SCALE GENOMIC DNA]</scope>
    <source>
        <strain evidence="3">JCM 17809</strain>
    </source>
</reference>
<comment type="caution">
    <text evidence="2">The sequence shown here is derived from an EMBL/GenBank/DDBJ whole genome shotgun (WGS) entry which is preliminary data.</text>
</comment>
<dbReference type="Gene3D" id="3.40.630.30">
    <property type="match status" value="1"/>
</dbReference>
<feature type="domain" description="N-acetyltransferase" evidence="1">
    <location>
        <begin position="8"/>
        <end position="175"/>
    </location>
</feature>
<keyword evidence="3" id="KW-1185">Reference proteome</keyword>
<protein>
    <submittedName>
        <fullName evidence="2">GNAT family N-acetyltransferase</fullName>
    </submittedName>
</protein>
<dbReference type="Proteomes" id="UP001500945">
    <property type="component" value="Unassembled WGS sequence"/>
</dbReference>
<dbReference type="PANTHER" id="PTHR43792:SF1">
    <property type="entry name" value="N-ACETYLTRANSFERASE DOMAIN-CONTAINING PROTEIN"/>
    <property type="match status" value="1"/>
</dbReference>
<evidence type="ECO:0000313" key="3">
    <source>
        <dbReference type="Proteomes" id="UP001500945"/>
    </source>
</evidence>
<evidence type="ECO:0000313" key="2">
    <source>
        <dbReference type="EMBL" id="GAA4398860.1"/>
    </source>
</evidence>
<accession>A0ABP8K0Q0</accession>